<dbReference type="GO" id="GO:0006390">
    <property type="term" value="P:mitochondrial transcription"/>
    <property type="evidence" value="ECO:0007669"/>
    <property type="project" value="TreeGrafter"/>
</dbReference>
<dbReference type="InterPro" id="IPR029262">
    <property type="entry name" value="RPOL_N"/>
</dbReference>
<dbReference type="WBParaSite" id="GPUH_0001335901-mRNA-1">
    <property type="protein sequence ID" value="GPUH_0001335901-mRNA-1"/>
    <property type="gene ID" value="GPUH_0001335901"/>
</dbReference>
<dbReference type="GO" id="GO:0034245">
    <property type="term" value="C:mitochondrial DNA-directed RNA polymerase complex"/>
    <property type="evidence" value="ECO:0007669"/>
    <property type="project" value="TreeGrafter"/>
</dbReference>
<dbReference type="Proteomes" id="UP000271098">
    <property type="component" value="Unassembled WGS sequence"/>
</dbReference>
<dbReference type="SMART" id="SM01311">
    <property type="entry name" value="RPOL_N"/>
    <property type="match status" value="1"/>
</dbReference>
<evidence type="ECO:0000313" key="3">
    <source>
        <dbReference type="Proteomes" id="UP000271098"/>
    </source>
</evidence>
<reference evidence="2 3" key="2">
    <citation type="submission" date="2018-11" db="EMBL/GenBank/DDBJ databases">
        <authorList>
            <consortium name="Pathogen Informatics"/>
        </authorList>
    </citation>
    <scope>NUCLEOTIDE SEQUENCE [LARGE SCALE GENOMIC DNA]</scope>
</reference>
<name>A0A183DXA3_9BILA</name>
<dbReference type="GO" id="GO:0003899">
    <property type="term" value="F:DNA-directed RNA polymerase activity"/>
    <property type="evidence" value="ECO:0007669"/>
    <property type="project" value="InterPro"/>
</dbReference>
<evidence type="ECO:0000259" key="1">
    <source>
        <dbReference type="SMART" id="SM01311"/>
    </source>
</evidence>
<dbReference type="InterPro" id="IPR043502">
    <property type="entry name" value="DNA/RNA_pol_sf"/>
</dbReference>
<evidence type="ECO:0000313" key="2">
    <source>
        <dbReference type="EMBL" id="VDN22096.1"/>
    </source>
</evidence>
<feature type="domain" description="DNA-directed RNA polymerase N-terminal" evidence="1">
    <location>
        <begin position="166"/>
        <end position="414"/>
    </location>
</feature>
<dbReference type="PANTHER" id="PTHR10102">
    <property type="entry name" value="DNA-DIRECTED RNA POLYMERASE, MITOCHONDRIAL"/>
    <property type="match status" value="1"/>
</dbReference>
<gene>
    <name evidence="2" type="ORF">GPUH_LOCUS13342</name>
</gene>
<dbReference type="SUPFAM" id="SSF56672">
    <property type="entry name" value="DNA/RNA polymerases"/>
    <property type="match status" value="1"/>
</dbReference>
<dbReference type="OrthoDB" id="276422at2759"/>
<protein>
    <submittedName>
        <fullName evidence="4">DNA-directed RNA polymerase</fullName>
    </submittedName>
</protein>
<reference evidence="4" key="1">
    <citation type="submission" date="2016-06" db="UniProtKB">
        <authorList>
            <consortium name="WormBaseParasite"/>
        </authorList>
    </citation>
    <scope>IDENTIFICATION</scope>
</reference>
<proteinExistence type="predicted"/>
<dbReference type="InterPro" id="IPR002092">
    <property type="entry name" value="DNA-dir_Rpol_phage-type"/>
</dbReference>
<organism evidence="4">
    <name type="scientific">Gongylonema pulchrum</name>
    <dbReference type="NCBI Taxonomy" id="637853"/>
    <lineage>
        <taxon>Eukaryota</taxon>
        <taxon>Metazoa</taxon>
        <taxon>Ecdysozoa</taxon>
        <taxon>Nematoda</taxon>
        <taxon>Chromadorea</taxon>
        <taxon>Rhabditida</taxon>
        <taxon>Spirurina</taxon>
        <taxon>Spiruromorpha</taxon>
        <taxon>Spiruroidea</taxon>
        <taxon>Gongylonematidae</taxon>
        <taxon>Gongylonema</taxon>
    </lineage>
</organism>
<sequence>MKRNTAQCNLIRYALKDDYANLIAYAHAYLDSLSAKVLAEGQEDEIFSVVLLLAARQYEHYARNQSLADSREPLQLFFSLSSLMEQMPIQGDDTKAAWILLLDRFERWIDVRTIDGKSNDIDDTHIQLRRKLTSQAGFGSLPRFYNRFLFTDEDQVEKYMEKFMEQQQRENDRYLYVKNFNRTTNEISMEGLIKEWKWHENILSLKDFMNVVDLKVCTSLMLSTIMSMCAQGEELIPATTFQFRLANPILNVISQMFVQKVSKTAAKIQNDIFSRYIEYFLDPEISRQYTVREWWMHCAADMHISPLLKLPFSDFSSEIREQLGSFLTSVVMEACQLPTESRPIFLSLTVYFLQTPPRPWLDCGEGGPYYGCCSNVLRFHPDYPMINVNYEMRKRLKSRKQARPVFDALNDLGITPWKINEPVLDVALQCPLVISINQVFEMARKKENEKFLEKLAIPLHSGCIAIPDYTATFGRMEVEQLPVEEWRKYSKAKYEALKKRNELNSLWCWLLYRLTMANHCKGNVLFFPHSMDFRGRVYPITPYLNHMGDDLN</sequence>
<dbReference type="AlphaFoldDB" id="A0A183DXA3"/>
<dbReference type="PANTHER" id="PTHR10102:SF0">
    <property type="entry name" value="DNA-DIRECTED RNA POLYMERASE, MITOCHONDRIAL"/>
    <property type="match status" value="1"/>
</dbReference>
<accession>A0A183DXA3</accession>
<evidence type="ECO:0000313" key="4">
    <source>
        <dbReference type="WBParaSite" id="GPUH_0001335901-mRNA-1"/>
    </source>
</evidence>
<dbReference type="GO" id="GO:0001018">
    <property type="term" value="F:mitochondrial promoter sequence-specific DNA binding"/>
    <property type="evidence" value="ECO:0007669"/>
    <property type="project" value="TreeGrafter"/>
</dbReference>
<keyword evidence="3" id="KW-1185">Reference proteome</keyword>
<dbReference type="EMBL" id="UYRT01080130">
    <property type="protein sequence ID" value="VDN22096.1"/>
    <property type="molecule type" value="Genomic_DNA"/>
</dbReference>